<dbReference type="STRING" id="604088.SAMN04488060_2400"/>
<evidence type="ECO:0000256" key="2">
    <source>
        <dbReference type="SAM" id="SignalP"/>
    </source>
</evidence>
<keyword evidence="2" id="KW-0732">Signal</keyword>
<organism evidence="3 4">
    <name type="scientific">Qipengyuania nanhaisediminis</name>
    <dbReference type="NCBI Taxonomy" id="604088"/>
    <lineage>
        <taxon>Bacteria</taxon>
        <taxon>Pseudomonadati</taxon>
        <taxon>Pseudomonadota</taxon>
        <taxon>Alphaproteobacteria</taxon>
        <taxon>Sphingomonadales</taxon>
        <taxon>Erythrobacteraceae</taxon>
        <taxon>Qipengyuania</taxon>
    </lineage>
</organism>
<feature type="region of interest" description="Disordered" evidence="1">
    <location>
        <begin position="50"/>
        <end position="78"/>
    </location>
</feature>
<dbReference type="OrthoDB" id="7596860at2"/>
<evidence type="ECO:0000313" key="3">
    <source>
        <dbReference type="EMBL" id="SFP33015.1"/>
    </source>
</evidence>
<feature type="chain" id="PRO_5011779623" description="Argininosuccinate lyase" evidence="2">
    <location>
        <begin position="21"/>
        <end position="78"/>
    </location>
</feature>
<protein>
    <recommendedName>
        <fullName evidence="5">Argininosuccinate lyase</fullName>
    </recommendedName>
</protein>
<proteinExistence type="predicted"/>
<dbReference type="PROSITE" id="PS51257">
    <property type="entry name" value="PROKAR_LIPOPROTEIN"/>
    <property type="match status" value="1"/>
</dbReference>
<dbReference type="EMBL" id="FOWZ01000004">
    <property type="protein sequence ID" value="SFP33015.1"/>
    <property type="molecule type" value="Genomic_DNA"/>
</dbReference>
<dbReference type="AlphaFoldDB" id="A0A1I5PG59"/>
<dbReference type="Proteomes" id="UP000199331">
    <property type="component" value="Unassembled WGS sequence"/>
</dbReference>
<evidence type="ECO:0000256" key="1">
    <source>
        <dbReference type="SAM" id="MobiDB-lite"/>
    </source>
</evidence>
<evidence type="ECO:0000313" key="4">
    <source>
        <dbReference type="Proteomes" id="UP000199331"/>
    </source>
</evidence>
<feature type="signal peptide" evidence="2">
    <location>
        <begin position="1"/>
        <end position="20"/>
    </location>
</feature>
<reference evidence="4" key="1">
    <citation type="submission" date="2016-10" db="EMBL/GenBank/DDBJ databases">
        <authorList>
            <person name="Varghese N."/>
            <person name="Submissions S."/>
        </authorList>
    </citation>
    <scope>NUCLEOTIDE SEQUENCE [LARGE SCALE GENOMIC DNA]</scope>
    <source>
        <strain evidence="4">CGMCC 1.7715</strain>
    </source>
</reference>
<keyword evidence="4" id="KW-1185">Reference proteome</keyword>
<sequence length="78" mass="8377">MRLGALIIALTLLSACGQKAQLKPLAGETLPPAPFGAEVQPDADDLLQVAPQAAPERSTELRTRSEEREDDPFDLPPE</sequence>
<gene>
    <name evidence="3" type="ORF">SAMN04488060_2400</name>
</gene>
<dbReference type="RefSeq" id="WP_090482005.1">
    <property type="nucleotide sequence ID" value="NZ_FOWZ01000004.1"/>
</dbReference>
<name>A0A1I5PG59_9SPHN</name>
<feature type="compositionally biased region" description="Acidic residues" evidence="1">
    <location>
        <begin position="68"/>
        <end position="78"/>
    </location>
</feature>
<accession>A0A1I5PG59</accession>
<feature type="compositionally biased region" description="Basic and acidic residues" evidence="1">
    <location>
        <begin position="57"/>
        <end position="67"/>
    </location>
</feature>
<evidence type="ECO:0008006" key="5">
    <source>
        <dbReference type="Google" id="ProtNLM"/>
    </source>
</evidence>